<feature type="repeat" description="PPR" evidence="3">
    <location>
        <begin position="797"/>
        <end position="831"/>
    </location>
</feature>
<dbReference type="InterPro" id="IPR002885">
    <property type="entry name" value="PPR_rpt"/>
</dbReference>
<dbReference type="PROSITE" id="PS51375">
    <property type="entry name" value="PPR"/>
    <property type="match status" value="13"/>
</dbReference>
<feature type="repeat" description="PPR" evidence="3">
    <location>
        <begin position="544"/>
        <end position="578"/>
    </location>
</feature>
<keyword evidence="2" id="KW-0677">Repeat</keyword>
<feature type="domain" description="PROP1-like PPR" evidence="5">
    <location>
        <begin position="383"/>
        <end position="495"/>
    </location>
</feature>
<evidence type="ECO:0000256" key="1">
    <source>
        <dbReference type="ARBA" id="ARBA00007626"/>
    </source>
</evidence>
<feature type="repeat" description="PPR" evidence="3">
    <location>
        <begin position="405"/>
        <end position="439"/>
    </location>
</feature>
<dbReference type="InterPro" id="IPR033443">
    <property type="entry name" value="PROP1-like_PPR_dom"/>
</dbReference>
<keyword evidence="7" id="KW-1185">Reference proteome</keyword>
<dbReference type="NCBIfam" id="TIGR00756">
    <property type="entry name" value="PPR"/>
    <property type="match status" value="12"/>
</dbReference>
<dbReference type="EC" id="2.1.1.204" evidence="6"/>
<dbReference type="EMBL" id="KZ451886">
    <property type="protein sequence ID" value="PKA66225.1"/>
    <property type="molecule type" value="Genomic_DNA"/>
</dbReference>
<evidence type="ECO:0000256" key="2">
    <source>
        <dbReference type="ARBA" id="ARBA00022737"/>
    </source>
</evidence>
<protein>
    <submittedName>
        <fullName evidence="6">Pentatricopeptide repeat-containing protein</fullName>
        <ecNumber evidence="6">2.1.1.204</ecNumber>
    </submittedName>
</protein>
<dbReference type="SUPFAM" id="SSF81901">
    <property type="entry name" value="HCP-like"/>
    <property type="match status" value="2"/>
</dbReference>
<evidence type="ECO:0000313" key="6">
    <source>
        <dbReference type="EMBL" id="PKA66225.1"/>
    </source>
</evidence>
<dbReference type="GO" id="GO:0032259">
    <property type="term" value="P:methylation"/>
    <property type="evidence" value="ECO:0007669"/>
    <property type="project" value="UniProtKB-KW"/>
</dbReference>
<dbReference type="AlphaFoldDB" id="A0A2I0BEI8"/>
<feature type="region of interest" description="Disordered" evidence="4">
    <location>
        <begin position="46"/>
        <end position="73"/>
    </location>
</feature>
<feature type="repeat" description="PPR" evidence="3">
    <location>
        <begin position="300"/>
        <end position="334"/>
    </location>
</feature>
<feature type="repeat" description="PPR" evidence="3">
    <location>
        <begin position="230"/>
        <end position="264"/>
    </location>
</feature>
<comment type="similarity">
    <text evidence="1">Belongs to the PPR family. P subfamily.</text>
</comment>
<feature type="repeat" description="PPR" evidence="3">
    <location>
        <begin position="335"/>
        <end position="369"/>
    </location>
</feature>
<dbReference type="OrthoDB" id="185373at2759"/>
<evidence type="ECO:0000256" key="4">
    <source>
        <dbReference type="SAM" id="MobiDB-lite"/>
    </source>
</evidence>
<gene>
    <name evidence="6" type="primary">EMB976</name>
    <name evidence="6" type="ORF">AXF42_Ash006922</name>
</gene>
<sequence length="988" mass="112254">MESIRSSFLTPSFVASPNPSLKSLEMSKPYKFTVIRAAARSPNSWTLSDGNAEGGRWKVRRPPPNFHPRKPLSDDDARRIIHAKARYLRQLRRNQGCHAETPRWIRRTPEQMARLVEDARLEGEAHGRLVLAAVRSVRALAGRPEGSYNMREVMAAFVAKLSFREMCVVLKEQRGWRQARDFFAWMKLQLCYRPSVIVYTILLKTYGQVGKIRLAEQIFLEMLEAGCEPDEVACGTMLCAYARWGRHKSMMTFYSAMRRREILPSIKVYNLMMSSFQKQKFHENVIYLWEQIWEAGLVPDGFTYTIVIYSFVKQDLLEDAFDAFSKMKKAGFIPEESTYSLLINLSVKDGREDQALQIYEEMKPQGIVPSNYTCASVLTLHYRNEDYSKALSLFSEMERNKIFLDEVIYGLLIRIYGKLGLHEDAERTFQDIKRLGLLTNEKTYVAMAQVHLNAGEYDKALDVLDLMRLANVELSKFGYSAFLRCYIAKEDLESAESTFKIICKIAAFDAVCCNELLIMYLKLGLLEKARALVTQIRRYEVPFDENLYRTVLEVYCREGIVIDAEQLLDQMLISGLSLDKINKVSLISLYGKAGELQKAEELLKMLEQPDTASLAWLFPSGNVVKAKWVYEQSVKLGSQPEDTATAAMINFYGRSQQLQEALEIYCSVSGSHQIGSTVYTSMIDAYCRCGKVNDADLLYREMSEKGHSVGMFQKAESIIHDSLSGEVELDTVAYNSVYGQGGKLMKAIEMFNAAANLGLSIDEKAYTNMISCYGKAGRIDEASKLFSKMKEEGIKPGKISYNTIINAYATVGLHRQAENLFKDMEGEGHSPDSLTYLALIRANTESQRYSEAEKFIFRMQEAEISPSCAHFNRLIFAFVREGRIGDAERVCNLMKRTGLHPDLACRRSMIRGYMEYGMVTEGLIFYETTNCLVKPDGFISSAAVHLYDYAGRQAEAGKILDLMNCERLLFLRNLKVGSKLKDGKSVDI</sequence>
<dbReference type="Proteomes" id="UP000236161">
    <property type="component" value="Unassembled WGS sequence"/>
</dbReference>
<feature type="repeat" description="PPR" evidence="3">
    <location>
        <begin position="675"/>
        <end position="709"/>
    </location>
</feature>
<feature type="repeat" description="PPR" evidence="3">
    <location>
        <begin position="867"/>
        <end position="901"/>
    </location>
</feature>
<dbReference type="Pfam" id="PF17177">
    <property type="entry name" value="PPR_long"/>
    <property type="match status" value="1"/>
</dbReference>
<evidence type="ECO:0000313" key="7">
    <source>
        <dbReference type="Proteomes" id="UP000236161"/>
    </source>
</evidence>
<accession>A0A2I0BEI8</accession>
<dbReference type="Pfam" id="PF01535">
    <property type="entry name" value="PPR"/>
    <property type="match status" value="5"/>
</dbReference>
<dbReference type="Gene3D" id="1.25.40.10">
    <property type="entry name" value="Tetratricopeptide repeat domain"/>
    <property type="match status" value="7"/>
</dbReference>
<reference evidence="6 7" key="1">
    <citation type="journal article" date="2017" name="Nature">
        <title>The Apostasia genome and the evolution of orchids.</title>
        <authorList>
            <person name="Zhang G.Q."/>
            <person name="Liu K.W."/>
            <person name="Li Z."/>
            <person name="Lohaus R."/>
            <person name="Hsiao Y.Y."/>
            <person name="Niu S.C."/>
            <person name="Wang J.Y."/>
            <person name="Lin Y.C."/>
            <person name="Xu Q."/>
            <person name="Chen L.J."/>
            <person name="Yoshida K."/>
            <person name="Fujiwara S."/>
            <person name="Wang Z.W."/>
            <person name="Zhang Y.Q."/>
            <person name="Mitsuda N."/>
            <person name="Wang M."/>
            <person name="Liu G.H."/>
            <person name="Pecoraro L."/>
            <person name="Huang H.X."/>
            <person name="Xiao X.J."/>
            <person name="Lin M."/>
            <person name="Wu X.Y."/>
            <person name="Wu W.L."/>
            <person name="Chen Y.Y."/>
            <person name="Chang S.B."/>
            <person name="Sakamoto S."/>
            <person name="Ohme-Takagi M."/>
            <person name="Yagi M."/>
            <person name="Zeng S.J."/>
            <person name="Shen C.Y."/>
            <person name="Yeh C.M."/>
            <person name="Luo Y.B."/>
            <person name="Tsai W.C."/>
            <person name="Van de Peer Y."/>
            <person name="Liu Z.J."/>
        </authorList>
    </citation>
    <scope>NUCLEOTIDE SEQUENCE [LARGE SCALE GENOMIC DNA]</scope>
    <source>
        <strain evidence="7">cv. Shenzhen</strain>
        <tissue evidence="6">Stem</tissue>
    </source>
</reference>
<dbReference type="Pfam" id="PF13041">
    <property type="entry name" value="PPR_2"/>
    <property type="match status" value="3"/>
</dbReference>
<keyword evidence="6" id="KW-0489">Methyltransferase</keyword>
<dbReference type="STRING" id="1088818.A0A2I0BEI8"/>
<dbReference type="InterPro" id="IPR011990">
    <property type="entry name" value="TPR-like_helical_dom_sf"/>
</dbReference>
<keyword evidence="6" id="KW-0808">Transferase</keyword>
<evidence type="ECO:0000259" key="5">
    <source>
        <dbReference type="Pfam" id="PF17177"/>
    </source>
</evidence>
<organism evidence="6 7">
    <name type="scientific">Apostasia shenzhenica</name>
    <dbReference type="NCBI Taxonomy" id="1088818"/>
    <lineage>
        <taxon>Eukaryota</taxon>
        <taxon>Viridiplantae</taxon>
        <taxon>Streptophyta</taxon>
        <taxon>Embryophyta</taxon>
        <taxon>Tracheophyta</taxon>
        <taxon>Spermatophyta</taxon>
        <taxon>Magnoliopsida</taxon>
        <taxon>Liliopsida</taxon>
        <taxon>Asparagales</taxon>
        <taxon>Orchidaceae</taxon>
        <taxon>Apostasioideae</taxon>
        <taxon>Apostasia</taxon>
    </lineage>
</organism>
<proteinExistence type="inferred from homology"/>
<feature type="repeat" description="PPR" evidence="3">
    <location>
        <begin position="440"/>
        <end position="474"/>
    </location>
</feature>
<feature type="repeat" description="PPR" evidence="3">
    <location>
        <begin position="195"/>
        <end position="229"/>
    </location>
</feature>
<dbReference type="PANTHER" id="PTHR47447:SF24">
    <property type="entry name" value="PENTATRICOPEPTIDE REPEAT-CONTAINING PROTEIN"/>
    <property type="match status" value="1"/>
</dbReference>
<feature type="repeat" description="PPR" evidence="3">
    <location>
        <begin position="762"/>
        <end position="796"/>
    </location>
</feature>
<feature type="repeat" description="PPR" evidence="3">
    <location>
        <begin position="265"/>
        <end position="299"/>
    </location>
</feature>
<dbReference type="PANTHER" id="PTHR47447">
    <property type="entry name" value="OS03G0856100 PROTEIN"/>
    <property type="match status" value="1"/>
</dbReference>
<feature type="repeat" description="PPR" evidence="3">
    <location>
        <begin position="832"/>
        <end position="866"/>
    </location>
</feature>
<dbReference type="GO" id="GO:0008168">
    <property type="term" value="F:methyltransferase activity"/>
    <property type="evidence" value="ECO:0007669"/>
    <property type="project" value="UniProtKB-KW"/>
</dbReference>
<evidence type="ECO:0000256" key="3">
    <source>
        <dbReference type="PROSITE-ProRule" id="PRU00708"/>
    </source>
</evidence>
<name>A0A2I0BEI8_9ASPA</name>